<sequence>MTPPIAFVTRMPGDEEKQWLNVLQQSMPAEHILSFRDLTQEERRLAEIAIVANPDPCDVAALPGISWIHSLWAGVERLVAELGAAAPPIVRLIDPELSRVMAEAVLAWTYYLQREMPAYRKQQVDCRWEPRSYRHPGEMTVGLLGLGVLGKAAAGRLMDAGFQVQSWSGSAATLPGAVHFTGEDGLNTVLSTSDIIVCLLPLTTETRGLLNKHRLGLMPNGASLINFARGAIVDADDLIELLNSRHLDHAVLDVFTQEPLDENSPLWRHPDITVLPHISAPTNAVTAAKIVAQNIETWRRTGKLPVTIDRKRGY</sequence>
<dbReference type="EMBL" id="JACIEC010000006">
    <property type="protein sequence ID" value="MBB4145168.1"/>
    <property type="molecule type" value="Genomic_DNA"/>
</dbReference>
<feature type="domain" description="D-isomer specific 2-hydroxyacid dehydrogenase NAD-binding" evidence="3">
    <location>
        <begin position="111"/>
        <end position="279"/>
    </location>
</feature>
<gene>
    <name evidence="4" type="ORF">GGQ72_003731</name>
</gene>
<organism evidence="4 5">
    <name type="scientific">Rhizobium rhizoryzae</name>
    <dbReference type="NCBI Taxonomy" id="451876"/>
    <lineage>
        <taxon>Bacteria</taxon>
        <taxon>Pseudomonadati</taxon>
        <taxon>Pseudomonadota</taxon>
        <taxon>Alphaproteobacteria</taxon>
        <taxon>Hyphomicrobiales</taxon>
        <taxon>Rhizobiaceae</taxon>
        <taxon>Rhizobium/Agrobacterium group</taxon>
        <taxon>Rhizobium</taxon>
    </lineage>
</organism>
<comment type="caution">
    <text evidence="4">The sequence shown here is derived from an EMBL/GenBank/DDBJ whole genome shotgun (WGS) entry which is preliminary data.</text>
</comment>
<dbReference type="Pfam" id="PF02826">
    <property type="entry name" value="2-Hacid_dh_C"/>
    <property type="match status" value="1"/>
</dbReference>
<keyword evidence="1 4" id="KW-0560">Oxidoreductase</keyword>
<evidence type="ECO:0000259" key="3">
    <source>
        <dbReference type="Pfam" id="PF02826"/>
    </source>
</evidence>
<dbReference type="RefSeq" id="WP_165132230.1">
    <property type="nucleotide sequence ID" value="NZ_CP049249.1"/>
</dbReference>
<reference evidence="4 5" key="1">
    <citation type="submission" date="2020-08" db="EMBL/GenBank/DDBJ databases">
        <title>Genomic Encyclopedia of Type Strains, Phase IV (KMG-IV): sequencing the most valuable type-strain genomes for metagenomic binning, comparative biology and taxonomic classification.</title>
        <authorList>
            <person name="Goeker M."/>
        </authorList>
    </citation>
    <scope>NUCLEOTIDE SEQUENCE [LARGE SCALE GENOMIC DNA]</scope>
    <source>
        <strain evidence="4 5">DSM 29514</strain>
    </source>
</reference>
<protein>
    <submittedName>
        <fullName evidence="4">Glyoxylate/hydroxypyruvate reductase A</fullName>
        <ecNumber evidence="4">1.1.1.79</ecNumber>
        <ecNumber evidence="4">1.1.1.81</ecNumber>
    </submittedName>
</protein>
<evidence type="ECO:0000313" key="4">
    <source>
        <dbReference type="EMBL" id="MBB4145168.1"/>
    </source>
</evidence>
<dbReference type="EC" id="1.1.1.81" evidence="4"/>
<keyword evidence="4" id="KW-0670">Pyruvate</keyword>
<dbReference type="PANTHER" id="PTHR43333">
    <property type="entry name" value="2-HACID_DH_C DOMAIN-CONTAINING PROTEIN"/>
    <property type="match status" value="1"/>
</dbReference>
<dbReference type="GO" id="GO:0016618">
    <property type="term" value="F:hydroxypyruvate reductase [NAD(P)H] activity"/>
    <property type="evidence" value="ECO:0007669"/>
    <property type="project" value="UniProtKB-EC"/>
</dbReference>
<dbReference type="InterPro" id="IPR006140">
    <property type="entry name" value="D-isomer_DH_NAD-bd"/>
</dbReference>
<keyword evidence="5" id="KW-1185">Reference proteome</keyword>
<proteinExistence type="predicted"/>
<keyword evidence="2" id="KW-0520">NAD</keyword>
<dbReference type="InterPro" id="IPR036291">
    <property type="entry name" value="NAD(P)-bd_dom_sf"/>
</dbReference>
<evidence type="ECO:0000256" key="1">
    <source>
        <dbReference type="ARBA" id="ARBA00023002"/>
    </source>
</evidence>
<dbReference type="Proteomes" id="UP000519897">
    <property type="component" value="Unassembled WGS sequence"/>
</dbReference>
<dbReference type="CDD" id="cd12164">
    <property type="entry name" value="GDH_like_2"/>
    <property type="match status" value="1"/>
</dbReference>
<dbReference type="EC" id="1.1.1.79" evidence="4"/>
<name>A0A7W6PS36_9HYPH</name>
<evidence type="ECO:0000313" key="5">
    <source>
        <dbReference type="Proteomes" id="UP000519897"/>
    </source>
</evidence>
<dbReference type="SUPFAM" id="SSF51735">
    <property type="entry name" value="NAD(P)-binding Rossmann-fold domains"/>
    <property type="match status" value="1"/>
</dbReference>
<accession>A0A7W6PS36</accession>
<dbReference type="GO" id="GO:0030267">
    <property type="term" value="F:glyoxylate reductase (NADPH) activity"/>
    <property type="evidence" value="ECO:0007669"/>
    <property type="project" value="UniProtKB-EC"/>
</dbReference>
<dbReference type="PANTHER" id="PTHR43333:SF1">
    <property type="entry name" value="D-ISOMER SPECIFIC 2-HYDROXYACID DEHYDROGENASE NAD-BINDING DOMAIN-CONTAINING PROTEIN"/>
    <property type="match status" value="1"/>
</dbReference>
<dbReference type="Gene3D" id="3.40.50.720">
    <property type="entry name" value="NAD(P)-binding Rossmann-like Domain"/>
    <property type="match status" value="2"/>
</dbReference>
<evidence type="ECO:0000256" key="2">
    <source>
        <dbReference type="ARBA" id="ARBA00023027"/>
    </source>
</evidence>
<dbReference type="AlphaFoldDB" id="A0A7W6PS36"/>
<dbReference type="GO" id="GO:0051287">
    <property type="term" value="F:NAD binding"/>
    <property type="evidence" value="ECO:0007669"/>
    <property type="project" value="InterPro"/>
</dbReference>